<dbReference type="GO" id="GO:0005615">
    <property type="term" value="C:extracellular space"/>
    <property type="evidence" value="ECO:0007669"/>
    <property type="project" value="TreeGrafter"/>
</dbReference>
<dbReference type="EMBL" id="NFZT01000001">
    <property type="protein sequence ID" value="OWV32583.1"/>
    <property type="molecule type" value="Genomic_DNA"/>
</dbReference>
<keyword evidence="1" id="KW-0732">Signal</keyword>
<comment type="caution">
    <text evidence="3">The sequence shown here is derived from an EMBL/GenBank/DDBJ whole genome shotgun (WGS) entry which is preliminary data.</text>
</comment>
<dbReference type="OrthoDB" id="9800666at2"/>
<protein>
    <recommendedName>
        <fullName evidence="2">FAS1 domain-containing protein</fullName>
    </recommendedName>
</protein>
<feature type="signal peptide" evidence="1">
    <location>
        <begin position="1"/>
        <end position="21"/>
    </location>
</feature>
<dbReference type="PANTHER" id="PTHR10900">
    <property type="entry name" value="PERIOSTIN-RELATED"/>
    <property type="match status" value="1"/>
</dbReference>
<evidence type="ECO:0000256" key="1">
    <source>
        <dbReference type="SAM" id="SignalP"/>
    </source>
</evidence>
<evidence type="ECO:0000259" key="2">
    <source>
        <dbReference type="PROSITE" id="PS50213"/>
    </source>
</evidence>
<keyword evidence="4" id="KW-1185">Reference proteome</keyword>
<feature type="domain" description="FAS1" evidence="2">
    <location>
        <begin position="33"/>
        <end position="165"/>
    </location>
</feature>
<name>A0A219B372_9SPHN</name>
<dbReference type="AlphaFoldDB" id="A0A219B372"/>
<dbReference type="SMART" id="SM00554">
    <property type="entry name" value="FAS1"/>
    <property type="match status" value="1"/>
</dbReference>
<feature type="chain" id="PRO_5012871976" description="FAS1 domain-containing protein" evidence="1">
    <location>
        <begin position="22"/>
        <end position="170"/>
    </location>
</feature>
<dbReference type="InterPro" id="IPR050904">
    <property type="entry name" value="Adhesion/Biosynth-related"/>
</dbReference>
<dbReference type="Proteomes" id="UP000198462">
    <property type="component" value="Unassembled WGS sequence"/>
</dbReference>
<reference evidence="4" key="1">
    <citation type="submission" date="2017-05" db="EMBL/GenBank/DDBJ databases">
        <authorList>
            <person name="Lin X."/>
        </authorList>
    </citation>
    <scope>NUCLEOTIDE SEQUENCE [LARGE SCALE GENOMIC DNA]</scope>
    <source>
        <strain evidence="4">JLT2012</strain>
    </source>
</reference>
<dbReference type="SUPFAM" id="SSF82153">
    <property type="entry name" value="FAS1 domain"/>
    <property type="match status" value="1"/>
</dbReference>
<dbReference type="PANTHER" id="PTHR10900:SF77">
    <property type="entry name" value="FI19380P1"/>
    <property type="match status" value="1"/>
</dbReference>
<dbReference type="Pfam" id="PF02469">
    <property type="entry name" value="Fasciclin"/>
    <property type="match status" value="1"/>
</dbReference>
<dbReference type="FunFam" id="2.30.180.10:FF:000019">
    <property type="entry name" value="Cell surface lipoprotein"/>
    <property type="match status" value="1"/>
</dbReference>
<proteinExistence type="predicted"/>
<evidence type="ECO:0000313" key="3">
    <source>
        <dbReference type="EMBL" id="OWV32583.1"/>
    </source>
</evidence>
<gene>
    <name evidence="3" type="ORF">B5C34_03370</name>
</gene>
<dbReference type="Gene3D" id="2.30.180.10">
    <property type="entry name" value="FAS1 domain"/>
    <property type="match status" value="1"/>
</dbReference>
<dbReference type="InterPro" id="IPR036378">
    <property type="entry name" value="FAS1_dom_sf"/>
</dbReference>
<dbReference type="RefSeq" id="WP_088711377.1">
    <property type="nucleotide sequence ID" value="NZ_NFZT01000001.1"/>
</dbReference>
<dbReference type="InterPro" id="IPR000782">
    <property type="entry name" value="FAS1_domain"/>
</dbReference>
<accession>A0A219B372</accession>
<dbReference type="PROSITE" id="PS50213">
    <property type="entry name" value="FAS1"/>
    <property type="match status" value="1"/>
</dbReference>
<sequence>MKTFAMAAAAALLTTTAPALAFDNHESAGMEEAGTIVDVASGNDMFGTLVAAVTAADLADTLSGPGPYTVFAPTDAAFEKLPAGTVEMLLQPENKDKLTEILTYHVVPGSYMAADLQGKTMMAPTAAGAELSIDATDGVSVNDASVVKADVKASNGVIHVIDTVLMPPSN</sequence>
<organism evidence="3 4">
    <name type="scientific">Pacificimonas flava</name>
    <dbReference type="NCBI Taxonomy" id="1234595"/>
    <lineage>
        <taxon>Bacteria</taxon>
        <taxon>Pseudomonadati</taxon>
        <taxon>Pseudomonadota</taxon>
        <taxon>Alphaproteobacteria</taxon>
        <taxon>Sphingomonadales</taxon>
        <taxon>Sphingosinicellaceae</taxon>
        <taxon>Pacificimonas</taxon>
    </lineage>
</organism>
<evidence type="ECO:0000313" key="4">
    <source>
        <dbReference type="Proteomes" id="UP000198462"/>
    </source>
</evidence>